<keyword evidence="8" id="KW-1185">Reference proteome</keyword>
<dbReference type="Proteomes" id="UP001596087">
    <property type="component" value="Unassembled WGS sequence"/>
</dbReference>
<comment type="similarity">
    <text evidence="2">Belongs to the pterin-4-alpha-carbinolamine dehydratase family.</text>
</comment>
<organism evidence="7 8">
    <name type="scientific">Nocardioides taihuensis</name>
    <dbReference type="NCBI Taxonomy" id="1835606"/>
    <lineage>
        <taxon>Bacteria</taxon>
        <taxon>Bacillati</taxon>
        <taxon>Actinomycetota</taxon>
        <taxon>Actinomycetes</taxon>
        <taxon>Propionibacteriales</taxon>
        <taxon>Nocardioidaceae</taxon>
        <taxon>Nocardioides</taxon>
    </lineage>
</organism>
<dbReference type="PANTHER" id="PTHR35908:SF1">
    <property type="entry name" value="CONSERVED PROTEIN"/>
    <property type="match status" value="1"/>
</dbReference>
<protein>
    <recommendedName>
        <fullName evidence="4">Putative pterin-4-alpha-carbinolamine dehydratase</fullName>
        <ecNumber evidence="3">4.2.1.96</ecNumber>
    </recommendedName>
</protein>
<dbReference type="InterPro" id="IPR041581">
    <property type="entry name" value="Glyoxalase_6"/>
</dbReference>
<feature type="domain" description="Glyoxalase-like" evidence="6">
    <location>
        <begin position="119"/>
        <end position="223"/>
    </location>
</feature>
<dbReference type="Gene3D" id="3.10.180.10">
    <property type="entry name" value="2,3-Dihydroxybiphenyl 1,2-Dioxygenase, domain 1"/>
    <property type="match status" value="1"/>
</dbReference>
<gene>
    <name evidence="7" type="ORF">ACFPGP_22460</name>
</gene>
<evidence type="ECO:0000256" key="4">
    <source>
        <dbReference type="ARBA" id="ARBA00021735"/>
    </source>
</evidence>
<dbReference type="InterPro" id="IPR036428">
    <property type="entry name" value="PCD_sf"/>
</dbReference>
<dbReference type="Pfam" id="PF18029">
    <property type="entry name" value="Glyoxalase_6"/>
    <property type="match status" value="1"/>
</dbReference>
<proteinExistence type="inferred from homology"/>
<comment type="catalytic activity">
    <reaction evidence="1">
        <text>(4aS,6R)-4a-hydroxy-L-erythro-5,6,7,8-tetrahydrobiopterin = (6R)-L-erythro-6,7-dihydrobiopterin + H2O</text>
        <dbReference type="Rhea" id="RHEA:11920"/>
        <dbReference type="ChEBI" id="CHEBI:15377"/>
        <dbReference type="ChEBI" id="CHEBI:15642"/>
        <dbReference type="ChEBI" id="CHEBI:43120"/>
        <dbReference type="EC" id="4.2.1.96"/>
    </reaction>
</comment>
<dbReference type="SUPFAM" id="SSF55248">
    <property type="entry name" value="PCD-like"/>
    <property type="match status" value="1"/>
</dbReference>
<dbReference type="EMBL" id="JBHSKD010000028">
    <property type="protein sequence ID" value="MFC5179455.1"/>
    <property type="molecule type" value="Genomic_DNA"/>
</dbReference>
<dbReference type="PANTHER" id="PTHR35908">
    <property type="entry name" value="HYPOTHETICAL FUSION PROTEIN"/>
    <property type="match status" value="1"/>
</dbReference>
<evidence type="ECO:0000313" key="7">
    <source>
        <dbReference type="EMBL" id="MFC5179455.1"/>
    </source>
</evidence>
<accession>A0ABW0BQF2</accession>
<dbReference type="EC" id="4.2.1.96" evidence="3"/>
<evidence type="ECO:0000256" key="5">
    <source>
        <dbReference type="ARBA" id="ARBA00023239"/>
    </source>
</evidence>
<dbReference type="RefSeq" id="WP_378593649.1">
    <property type="nucleotide sequence ID" value="NZ_JBHSKD010000028.1"/>
</dbReference>
<evidence type="ECO:0000256" key="1">
    <source>
        <dbReference type="ARBA" id="ARBA00001554"/>
    </source>
</evidence>
<dbReference type="InterPro" id="IPR029068">
    <property type="entry name" value="Glyas_Bleomycin-R_OHBP_Dase"/>
</dbReference>
<dbReference type="Pfam" id="PF01329">
    <property type="entry name" value="Pterin_4a"/>
    <property type="match status" value="1"/>
</dbReference>
<evidence type="ECO:0000256" key="3">
    <source>
        <dbReference type="ARBA" id="ARBA00013252"/>
    </source>
</evidence>
<dbReference type="InterPro" id="IPR001533">
    <property type="entry name" value="Pterin_deHydtase"/>
</dbReference>
<evidence type="ECO:0000256" key="2">
    <source>
        <dbReference type="ARBA" id="ARBA00006472"/>
    </source>
</evidence>
<reference evidence="8" key="1">
    <citation type="journal article" date="2019" name="Int. J. Syst. Evol. Microbiol.">
        <title>The Global Catalogue of Microorganisms (GCM) 10K type strain sequencing project: providing services to taxonomists for standard genome sequencing and annotation.</title>
        <authorList>
            <consortium name="The Broad Institute Genomics Platform"/>
            <consortium name="The Broad Institute Genome Sequencing Center for Infectious Disease"/>
            <person name="Wu L."/>
            <person name="Ma J."/>
        </authorList>
    </citation>
    <scope>NUCLEOTIDE SEQUENCE [LARGE SCALE GENOMIC DNA]</scope>
    <source>
        <strain evidence="8">DFY41</strain>
    </source>
</reference>
<dbReference type="Gene3D" id="3.30.1360.20">
    <property type="entry name" value="Transcriptional coactivator/pterin dehydratase"/>
    <property type="match status" value="1"/>
</dbReference>
<evidence type="ECO:0000313" key="8">
    <source>
        <dbReference type="Proteomes" id="UP001596087"/>
    </source>
</evidence>
<keyword evidence="5" id="KW-0456">Lyase</keyword>
<name>A0ABW0BQF2_9ACTN</name>
<sequence length="231" mass="24480">MDMIGGDQITAARLTDWRKLAQGLHARYVVDDFASGAALVAAVGEAVDDVGDHLRATVGDGFVDLRLISLDAVYRDGDGGEHVVEWVTQRDLDLAAQITAVAAGLGARPDPAGLAAVELALDTAHGDEVARFWSALLTGGDEALGRGTIGNDVRDAQGRVPYLWFQETEEHEAPRQRFHLDIFVPRDHAEARIAAAVAAGGTVVSENDGYTILADRDGNQACVNLSSPLAE</sequence>
<evidence type="ECO:0000259" key="6">
    <source>
        <dbReference type="Pfam" id="PF18029"/>
    </source>
</evidence>
<comment type="caution">
    <text evidence="7">The sequence shown here is derived from an EMBL/GenBank/DDBJ whole genome shotgun (WGS) entry which is preliminary data.</text>
</comment>